<proteinExistence type="inferred from homology"/>
<keyword evidence="3" id="KW-0966">Cell projection</keyword>
<keyword evidence="2" id="KW-0975">Bacterial flagellum</keyword>
<dbReference type="PANTHER" id="PTHR34653:SF1">
    <property type="entry name" value="FLAGELLAR HOOK-BASAL BODY COMPLEX PROTEIN FLIE"/>
    <property type="match status" value="1"/>
</dbReference>
<dbReference type="PANTHER" id="PTHR34653">
    <property type="match status" value="1"/>
</dbReference>
<keyword evidence="3" id="KW-0969">Cilium</keyword>
<dbReference type="InterPro" id="IPR001624">
    <property type="entry name" value="FliE"/>
</dbReference>
<dbReference type="GO" id="GO:0071973">
    <property type="term" value="P:bacterial-type flagellum-dependent cell motility"/>
    <property type="evidence" value="ECO:0007669"/>
    <property type="project" value="InterPro"/>
</dbReference>
<reference evidence="3" key="1">
    <citation type="submission" date="2018-06" db="EMBL/GenBank/DDBJ databases">
        <authorList>
            <person name="Zhirakovskaya E."/>
        </authorList>
    </citation>
    <scope>NUCLEOTIDE SEQUENCE</scope>
</reference>
<dbReference type="GO" id="GO:0003774">
    <property type="term" value="F:cytoskeletal motor activity"/>
    <property type="evidence" value="ECO:0007669"/>
    <property type="project" value="InterPro"/>
</dbReference>
<dbReference type="Pfam" id="PF02049">
    <property type="entry name" value="FliE"/>
    <property type="match status" value="1"/>
</dbReference>
<dbReference type="NCBIfam" id="TIGR00205">
    <property type="entry name" value="fliE"/>
    <property type="match status" value="1"/>
</dbReference>
<keyword evidence="3" id="KW-0282">Flagellum</keyword>
<evidence type="ECO:0000256" key="2">
    <source>
        <dbReference type="ARBA" id="ARBA00023143"/>
    </source>
</evidence>
<dbReference type="AlphaFoldDB" id="A0A3B1D0A9"/>
<evidence type="ECO:0000313" key="3">
    <source>
        <dbReference type="EMBL" id="VAX22227.1"/>
    </source>
</evidence>
<protein>
    <submittedName>
        <fullName evidence="3">Flagellar hook-basal body complex protein FliE</fullName>
    </submittedName>
</protein>
<dbReference type="PRINTS" id="PR01006">
    <property type="entry name" value="FLGHOOKFLIE"/>
</dbReference>
<dbReference type="GO" id="GO:0005198">
    <property type="term" value="F:structural molecule activity"/>
    <property type="evidence" value="ECO:0007669"/>
    <property type="project" value="InterPro"/>
</dbReference>
<sequence length="101" mass="10912">MMADMQIHGNMEPLGSALKVKAPAGQSEGGSFADTLSEALNEVNDLQINADKAIEDLVTGKSKNIHETMIALSKAELAFKLTMQVRNKVMEAYKEITSTTV</sequence>
<evidence type="ECO:0000256" key="1">
    <source>
        <dbReference type="ARBA" id="ARBA00004117"/>
    </source>
</evidence>
<dbReference type="GO" id="GO:0009425">
    <property type="term" value="C:bacterial-type flagellum basal body"/>
    <property type="evidence" value="ECO:0007669"/>
    <property type="project" value="UniProtKB-SubCell"/>
</dbReference>
<organism evidence="3">
    <name type="scientific">hydrothermal vent metagenome</name>
    <dbReference type="NCBI Taxonomy" id="652676"/>
    <lineage>
        <taxon>unclassified sequences</taxon>
        <taxon>metagenomes</taxon>
        <taxon>ecological metagenomes</taxon>
    </lineage>
</organism>
<comment type="subcellular location">
    <subcellularLocation>
        <location evidence="1">Bacterial flagellum basal body</location>
    </subcellularLocation>
</comment>
<dbReference type="EMBL" id="UOGB01000231">
    <property type="protein sequence ID" value="VAX22227.1"/>
    <property type="molecule type" value="Genomic_DNA"/>
</dbReference>
<name>A0A3B1D0A9_9ZZZZ</name>
<accession>A0A3B1D0A9</accession>
<dbReference type="HAMAP" id="MF_00724">
    <property type="entry name" value="FliE"/>
    <property type="match status" value="1"/>
</dbReference>
<gene>
    <name evidence="3" type="ORF">MNBD_NITROSPINAE03-1266</name>
</gene>